<dbReference type="PANTHER" id="PTHR47338">
    <property type="entry name" value="ZN(II)2CYS6 TRANSCRIPTION FACTOR (EUROFUNG)-RELATED"/>
    <property type="match status" value="1"/>
</dbReference>
<proteinExistence type="predicted"/>
<evidence type="ECO:0000256" key="2">
    <source>
        <dbReference type="ARBA" id="ARBA00022723"/>
    </source>
</evidence>
<evidence type="ECO:0000256" key="5">
    <source>
        <dbReference type="ARBA" id="ARBA00023242"/>
    </source>
</evidence>
<dbReference type="Proteomes" id="UP000053617">
    <property type="component" value="Unassembled WGS sequence"/>
</dbReference>
<dbReference type="HOGENOM" id="CLU_015161_1_0_1"/>
<feature type="region of interest" description="Disordered" evidence="6">
    <location>
        <begin position="100"/>
        <end position="123"/>
    </location>
</feature>
<dbReference type="CDD" id="cd12148">
    <property type="entry name" value="fungal_TF_MHR"/>
    <property type="match status" value="1"/>
</dbReference>
<dbReference type="SMART" id="SM00906">
    <property type="entry name" value="Fungal_trans"/>
    <property type="match status" value="1"/>
</dbReference>
<keyword evidence="2" id="KW-0479">Metal-binding</keyword>
<dbReference type="AlphaFoldDB" id="A0A0D2GWY0"/>
<dbReference type="GO" id="GO:0003677">
    <property type="term" value="F:DNA binding"/>
    <property type="evidence" value="ECO:0007669"/>
    <property type="project" value="InterPro"/>
</dbReference>
<dbReference type="InterPro" id="IPR050815">
    <property type="entry name" value="TF_fung"/>
</dbReference>
<evidence type="ECO:0000256" key="1">
    <source>
        <dbReference type="ARBA" id="ARBA00004123"/>
    </source>
</evidence>
<keyword evidence="5" id="KW-0539">Nucleus</keyword>
<dbReference type="GO" id="GO:0005634">
    <property type="term" value="C:nucleus"/>
    <property type="evidence" value="ECO:0007669"/>
    <property type="project" value="UniProtKB-SubCell"/>
</dbReference>
<dbReference type="GeneID" id="25296746"/>
<gene>
    <name evidence="8" type="ORF">Z518_08675</name>
</gene>
<dbReference type="GO" id="GO:0000981">
    <property type="term" value="F:DNA-binding transcription factor activity, RNA polymerase II-specific"/>
    <property type="evidence" value="ECO:0007669"/>
    <property type="project" value="InterPro"/>
</dbReference>
<evidence type="ECO:0000256" key="6">
    <source>
        <dbReference type="SAM" id="MobiDB-lite"/>
    </source>
</evidence>
<dbReference type="GO" id="GO:0008270">
    <property type="term" value="F:zinc ion binding"/>
    <property type="evidence" value="ECO:0007669"/>
    <property type="project" value="InterPro"/>
</dbReference>
<name>A0A0D2GWY0_9EURO</name>
<dbReference type="OrthoDB" id="2943660at2759"/>
<keyword evidence="4" id="KW-0804">Transcription</keyword>
<protein>
    <submittedName>
        <fullName evidence="8">Rhinocladiella mackenziei CBS 650.93 unplaced genomic scaffold supercont1.6, whole genome shotgun sequence</fullName>
    </submittedName>
</protein>
<reference evidence="8 9" key="1">
    <citation type="submission" date="2015-01" db="EMBL/GenBank/DDBJ databases">
        <title>The Genome Sequence of Rhinocladiella mackenzie CBS 650.93.</title>
        <authorList>
            <consortium name="The Broad Institute Genomics Platform"/>
            <person name="Cuomo C."/>
            <person name="de Hoog S."/>
            <person name="Gorbushina A."/>
            <person name="Stielow B."/>
            <person name="Teixiera M."/>
            <person name="Abouelleil A."/>
            <person name="Chapman S.B."/>
            <person name="Priest M."/>
            <person name="Young S.K."/>
            <person name="Wortman J."/>
            <person name="Nusbaum C."/>
            <person name="Birren B."/>
        </authorList>
    </citation>
    <scope>NUCLEOTIDE SEQUENCE [LARGE SCALE GENOMIC DNA]</scope>
    <source>
        <strain evidence="8 9">CBS 650.93</strain>
    </source>
</reference>
<dbReference type="GO" id="GO:0006351">
    <property type="term" value="P:DNA-templated transcription"/>
    <property type="evidence" value="ECO:0007669"/>
    <property type="project" value="InterPro"/>
</dbReference>
<evidence type="ECO:0000259" key="7">
    <source>
        <dbReference type="SMART" id="SM00906"/>
    </source>
</evidence>
<comment type="subcellular location">
    <subcellularLocation>
        <location evidence="1">Nucleus</location>
    </subcellularLocation>
</comment>
<dbReference type="VEuPathDB" id="FungiDB:Z518_08675"/>
<organism evidence="8 9">
    <name type="scientific">Rhinocladiella mackenziei CBS 650.93</name>
    <dbReference type="NCBI Taxonomy" id="1442369"/>
    <lineage>
        <taxon>Eukaryota</taxon>
        <taxon>Fungi</taxon>
        <taxon>Dikarya</taxon>
        <taxon>Ascomycota</taxon>
        <taxon>Pezizomycotina</taxon>
        <taxon>Eurotiomycetes</taxon>
        <taxon>Chaetothyriomycetidae</taxon>
        <taxon>Chaetothyriales</taxon>
        <taxon>Herpotrichiellaceae</taxon>
        <taxon>Rhinocladiella</taxon>
    </lineage>
</organism>
<dbReference type="InterPro" id="IPR007219">
    <property type="entry name" value="XnlR_reg_dom"/>
</dbReference>
<evidence type="ECO:0000313" key="9">
    <source>
        <dbReference type="Proteomes" id="UP000053617"/>
    </source>
</evidence>
<evidence type="ECO:0000256" key="3">
    <source>
        <dbReference type="ARBA" id="ARBA00023015"/>
    </source>
</evidence>
<keyword evidence="3" id="KW-0805">Transcription regulation</keyword>
<accession>A0A0D2GWY0</accession>
<dbReference type="EMBL" id="KN847480">
    <property type="protein sequence ID" value="KIX02733.1"/>
    <property type="molecule type" value="Genomic_DNA"/>
</dbReference>
<dbReference type="PANTHER" id="PTHR47338:SF9">
    <property type="entry name" value="ZN(II)2CYS6 TRANSCRIPTION FACTOR (EUROFUNG)"/>
    <property type="match status" value="1"/>
</dbReference>
<evidence type="ECO:0000256" key="4">
    <source>
        <dbReference type="ARBA" id="ARBA00023163"/>
    </source>
</evidence>
<dbReference type="Pfam" id="PF04082">
    <property type="entry name" value="Fungal_trans"/>
    <property type="match status" value="1"/>
</dbReference>
<dbReference type="RefSeq" id="XP_013269869.1">
    <property type="nucleotide sequence ID" value="XM_013414415.1"/>
</dbReference>
<sequence length="655" mass="74250">MHSASAERGHLDERKQNARARNLSVLSAAASIKDAHMRRVLMHLTAGFRMNLVLACPRKEMALETVCAGWRHESIRSCKLSSVCSAPRIESRAEIAVRWSETGPPRPQFDEDNSPRTEGSTFDAFRRPIPPSDVLQSLANVYIERIADQPLPLFDVKTLPFRVTRFSPGLLRSFLALTVRFSNHDFFKDVKSTAVDFYKASSRTALFTQIAEPTGSLDVLQSFCLLCLGEIADGKMVRAWMALGIAARMAICTNLSISETGKSKTRNSDMSRCIWSLFILDRIHGSSFRTVPAITDEDILPEMPQCAAQPRKLPLTEIEDLRILEEKDDGINSYSLQLLSTWGRLMSYLKTIRQGNLEDAWRANSTYQQIKSQMSQFETVFPEAHRFRNARFHERTFSDLAQDRAYWAPWVFTQCIYHTIHCTLNHPFLHVVRIHGRQRLRSPSFLQHAIDQTVLHSAWVVRIVELCEERNFVVFDPFVGHLAAMIATAQFFLQFSKDTSLAARASRDFERLHRFVENMANEHTHLAHTVTKLSKLAQFAAPCIEATQIIQPPKVETSLLWDLLDYAVSSSPMVSSGGTSEDIELNVNTQFLSPVNQDTPRPTEAVALPPCGTAEGPAENFWEDTSFQFDMADFSNLPDMSTWSMQREVWFSGHL</sequence>
<keyword evidence="9" id="KW-1185">Reference proteome</keyword>
<evidence type="ECO:0000313" key="8">
    <source>
        <dbReference type="EMBL" id="KIX02733.1"/>
    </source>
</evidence>
<feature type="domain" description="Xylanolytic transcriptional activator regulatory" evidence="7">
    <location>
        <begin position="239"/>
        <end position="310"/>
    </location>
</feature>
<dbReference type="STRING" id="1442369.A0A0D2GWY0"/>